<sequence length="295" mass="32941">MEEIQIMTPSPAATPYTTAPSSPHRFPSFFYSAPTSPIHALVGFQQHDDTDFAFNFTGNPQPPSISAADELFHAGIIKPLKPVPDDPSRCNNKNINSFTETFSQTPGDQDYFSQAFTQTLGDQTQNPPKRGRKTITSARTTRDKLSRSSSPFRISDILSDDENNNNNNKNSPNWYSKWNLKNLILFRSVSEGSARRSKDPVNKYSRITTKFDEDVKNSSFRSAESCRSVAGVSRKVSAHEMHYTANRAVAEEMRRKTYLPYKSGLFGCLGFHNNGAAGSVHQISKGITTVVMKQR</sequence>
<dbReference type="Gramene" id="mRNA:HanXRQr2_Chr04g0191911">
    <property type="protein sequence ID" value="CDS:HanXRQr2_Chr04g0191911.1"/>
    <property type="gene ID" value="HanXRQr2_Chr04g0191911"/>
</dbReference>
<evidence type="ECO:0000313" key="2">
    <source>
        <dbReference type="EMBL" id="KAF5812377.1"/>
    </source>
</evidence>
<dbReference type="PANTHER" id="PTHR33095:SF131">
    <property type="match status" value="1"/>
</dbReference>
<dbReference type="PANTHER" id="PTHR33095">
    <property type="entry name" value="OS07G0619500 PROTEIN"/>
    <property type="match status" value="1"/>
</dbReference>
<dbReference type="InParanoid" id="A0A251V417"/>
<evidence type="ECO:0000256" key="1">
    <source>
        <dbReference type="SAM" id="MobiDB-lite"/>
    </source>
</evidence>
<reference evidence="2" key="3">
    <citation type="submission" date="2020-06" db="EMBL/GenBank/DDBJ databases">
        <title>Helianthus annuus Genome sequencing and assembly Release 2.</title>
        <authorList>
            <person name="Gouzy J."/>
            <person name="Langlade N."/>
            <person name="Munos S."/>
        </authorList>
    </citation>
    <scope>NUCLEOTIDE SEQUENCE</scope>
    <source>
        <tissue evidence="2">Leaves</tissue>
    </source>
</reference>
<dbReference type="InterPro" id="IPR012442">
    <property type="entry name" value="DUF1645_plant"/>
</dbReference>
<organism evidence="3 4">
    <name type="scientific">Helianthus annuus</name>
    <name type="common">Common sunflower</name>
    <dbReference type="NCBI Taxonomy" id="4232"/>
    <lineage>
        <taxon>Eukaryota</taxon>
        <taxon>Viridiplantae</taxon>
        <taxon>Streptophyta</taxon>
        <taxon>Embryophyta</taxon>
        <taxon>Tracheophyta</taxon>
        <taxon>Spermatophyta</taxon>
        <taxon>Magnoliopsida</taxon>
        <taxon>eudicotyledons</taxon>
        <taxon>Gunneridae</taxon>
        <taxon>Pentapetalae</taxon>
        <taxon>asterids</taxon>
        <taxon>campanulids</taxon>
        <taxon>Asterales</taxon>
        <taxon>Asteraceae</taxon>
        <taxon>Asteroideae</taxon>
        <taxon>Heliantheae alliance</taxon>
        <taxon>Heliantheae</taxon>
        <taxon>Helianthus</taxon>
    </lineage>
</organism>
<keyword evidence="4" id="KW-1185">Reference proteome</keyword>
<dbReference type="EMBL" id="CM007893">
    <property type="protein sequence ID" value="OTG30003.1"/>
    <property type="molecule type" value="Genomic_DNA"/>
</dbReference>
<dbReference type="OMA" id="GHGCDED"/>
<reference evidence="2 4" key="1">
    <citation type="journal article" date="2017" name="Nature">
        <title>The sunflower genome provides insights into oil metabolism, flowering and Asterid evolution.</title>
        <authorList>
            <person name="Badouin H."/>
            <person name="Gouzy J."/>
            <person name="Grassa C.J."/>
            <person name="Murat F."/>
            <person name="Staton S.E."/>
            <person name="Cottret L."/>
            <person name="Lelandais-Briere C."/>
            <person name="Owens G.L."/>
            <person name="Carrere S."/>
            <person name="Mayjonade B."/>
            <person name="Legrand L."/>
            <person name="Gill N."/>
            <person name="Kane N.C."/>
            <person name="Bowers J.E."/>
            <person name="Hubner S."/>
            <person name="Bellec A."/>
            <person name="Berard A."/>
            <person name="Berges H."/>
            <person name="Blanchet N."/>
            <person name="Boniface M.C."/>
            <person name="Brunel D."/>
            <person name="Catrice O."/>
            <person name="Chaidir N."/>
            <person name="Claudel C."/>
            <person name="Donnadieu C."/>
            <person name="Faraut T."/>
            <person name="Fievet G."/>
            <person name="Helmstetter N."/>
            <person name="King M."/>
            <person name="Knapp S.J."/>
            <person name="Lai Z."/>
            <person name="Le Paslier M.C."/>
            <person name="Lippi Y."/>
            <person name="Lorenzon L."/>
            <person name="Mandel J.R."/>
            <person name="Marage G."/>
            <person name="Marchand G."/>
            <person name="Marquand E."/>
            <person name="Bret-Mestries E."/>
            <person name="Morien E."/>
            <person name="Nambeesan S."/>
            <person name="Nguyen T."/>
            <person name="Pegot-Espagnet P."/>
            <person name="Pouilly N."/>
            <person name="Raftis F."/>
            <person name="Sallet E."/>
            <person name="Schiex T."/>
            <person name="Thomas J."/>
            <person name="Vandecasteele C."/>
            <person name="Vares D."/>
            <person name="Vear F."/>
            <person name="Vautrin S."/>
            <person name="Crespi M."/>
            <person name="Mangin B."/>
            <person name="Burke J.M."/>
            <person name="Salse J."/>
            <person name="Munos S."/>
            <person name="Vincourt P."/>
            <person name="Rieseberg L.H."/>
            <person name="Langlade N.B."/>
        </authorList>
    </citation>
    <scope>NUCLEOTIDE SEQUENCE [LARGE SCALE GENOMIC DNA]</scope>
    <source>
        <strain evidence="4">cv. SF193</strain>
        <tissue evidence="2">Leaves</tissue>
    </source>
</reference>
<accession>A0A251V417</accession>
<feature type="compositionally biased region" description="Low complexity" evidence="1">
    <location>
        <begin position="164"/>
        <end position="173"/>
    </location>
</feature>
<dbReference type="AlphaFoldDB" id="A0A251V417"/>
<dbReference type="Pfam" id="PF07816">
    <property type="entry name" value="DUF1645"/>
    <property type="match status" value="1"/>
</dbReference>
<protein>
    <submittedName>
        <fullName evidence="3">Uncharacterized protein</fullName>
    </submittedName>
</protein>
<feature type="region of interest" description="Disordered" evidence="1">
    <location>
        <begin position="119"/>
        <end position="173"/>
    </location>
</feature>
<reference evidence="3" key="2">
    <citation type="submission" date="2017-02" db="EMBL/GenBank/DDBJ databases">
        <title>Sunflower complete genome.</title>
        <authorList>
            <person name="Langlade N."/>
            <person name="Munos S."/>
        </authorList>
    </citation>
    <scope>NUCLEOTIDE SEQUENCE [LARGE SCALE GENOMIC DNA]</scope>
    <source>
        <tissue evidence="3">Leaves</tissue>
    </source>
</reference>
<dbReference type="EMBL" id="MNCJ02000319">
    <property type="protein sequence ID" value="KAF5812377.1"/>
    <property type="molecule type" value="Genomic_DNA"/>
</dbReference>
<evidence type="ECO:0000313" key="3">
    <source>
        <dbReference type="EMBL" id="OTG30003.1"/>
    </source>
</evidence>
<evidence type="ECO:0000313" key="4">
    <source>
        <dbReference type="Proteomes" id="UP000215914"/>
    </source>
</evidence>
<name>A0A251V417_HELAN</name>
<proteinExistence type="predicted"/>
<gene>
    <name evidence="3" type="ORF">HannXRQ_Chr04g0128301</name>
    <name evidence="2" type="ORF">HanXRQr2_Chr04g0191911</name>
</gene>
<dbReference type="FunCoup" id="A0A251V417">
    <property type="interactions" value="258"/>
</dbReference>
<dbReference type="Proteomes" id="UP000215914">
    <property type="component" value="Chromosome 4"/>
</dbReference>
<dbReference type="OrthoDB" id="667051at2759"/>